<evidence type="ECO:0000313" key="1">
    <source>
        <dbReference type="EMBL" id="CAJ2504999.1"/>
    </source>
</evidence>
<dbReference type="EMBL" id="CAUWAG010000007">
    <property type="protein sequence ID" value="CAJ2504999.1"/>
    <property type="molecule type" value="Genomic_DNA"/>
</dbReference>
<accession>A0AAI8VHD9</accession>
<keyword evidence="2" id="KW-1185">Reference proteome</keyword>
<gene>
    <name evidence="1" type="ORF">KHLLAP_LOCUS5467</name>
</gene>
<sequence>MTCTVTLEYAEELFYIGSDSTRFAINGVTWSNSNLTLEAGDDFYILNTKVDVSSIDKHEPLSQITVVKDRNSSTLADFQANPAIGVDEPHTGGFTFTAENPNPVYTACLRGRYVYSVELAIDIYVETRNGGVSSEGWNLDFDLDYQTCKFDPNVAWGQTQIPNWETCTYRMANQTSLR</sequence>
<proteinExistence type="predicted"/>
<evidence type="ECO:0000313" key="2">
    <source>
        <dbReference type="Proteomes" id="UP001295740"/>
    </source>
</evidence>
<name>A0AAI8VHD9_9PEZI</name>
<dbReference type="Proteomes" id="UP001295740">
    <property type="component" value="Unassembled WGS sequence"/>
</dbReference>
<reference evidence="1" key="1">
    <citation type="submission" date="2023-10" db="EMBL/GenBank/DDBJ databases">
        <authorList>
            <person name="Hackl T."/>
        </authorList>
    </citation>
    <scope>NUCLEOTIDE SEQUENCE</scope>
</reference>
<comment type="caution">
    <text evidence="1">The sequence shown here is derived from an EMBL/GenBank/DDBJ whole genome shotgun (WGS) entry which is preliminary data.</text>
</comment>
<organism evidence="1 2">
    <name type="scientific">Anthostomella pinea</name>
    <dbReference type="NCBI Taxonomy" id="933095"/>
    <lineage>
        <taxon>Eukaryota</taxon>
        <taxon>Fungi</taxon>
        <taxon>Dikarya</taxon>
        <taxon>Ascomycota</taxon>
        <taxon>Pezizomycotina</taxon>
        <taxon>Sordariomycetes</taxon>
        <taxon>Xylariomycetidae</taxon>
        <taxon>Xylariales</taxon>
        <taxon>Xylariaceae</taxon>
        <taxon>Anthostomella</taxon>
    </lineage>
</organism>
<protein>
    <submittedName>
        <fullName evidence="1">Uu.00g123930.m01.CDS01</fullName>
    </submittedName>
</protein>
<dbReference type="AlphaFoldDB" id="A0AAI8VHD9"/>